<sequence>MKRQGASANENDNVDADADKAAPNKRAKLDVVASPQSDESGPRQSRNAALKLSMYRSMLDEISSELIMLESTLDLFAASILSGPTLPPETADTVSAILQQTINSVNDYLTVYGPARKREE</sequence>
<evidence type="ECO:0000313" key="2">
    <source>
        <dbReference type="EMBL" id="PAA62635.1"/>
    </source>
</evidence>
<proteinExistence type="predicted"/>
<dbReference type="AlphaFoldDB" id="A0A267EM58"/>
<protein>
    <submittedName>
        <fullName evidence="2">Uncharacterized protein</fullName>
    </submittedName>
</protein>
<accession>A0A267EM58</accession>
<organism evidence="2 3">
    <name type="scientific">Macrostomum lignano</name>
    <dbReference type="NCBI Taxonomy" id="282301"/>
    <lineage>
        <taxon>Eukaryota</taxon>
        <taxon>Metazoa</taxon>
        <taxon>Spiralia</taxon>
        <taxon>Lophotrochozoa</taxon>
        <taxon>Platyhelminthes</taxon>
        <taxon>Rhabditophora</taxon>
        <taxon>Macrostomorpha</taxon>
        <taxon>Macrostomida</taxon>
        <taxon>Macrostomidae</taxon>
        <taxon>Macrostomum</taxon>
    </lineage>
</organism>
<dbReference type="Proteomes" id="UP000215902">
    <property type="component" value="Unassembled WGS sequence"/>
</dbReference>
<name>A0A267EM58_9PLAT</name>
<evidence type="ECO:0000313" key="3">
    <source>
        <dbReference type="Proteomes" id="UP000215902"/>
    </source>
</evidence>
<keyword evidence="3" id="KW-1185">Reference proteome</keyword>
<gene>
    <name evidence="2" type="ORF">BOX15_Mlig006890g1</name>
</gene>
<feature type="compositionally biased region" description="Polar residues" evidence="1">
    <location>
        <begin position="34"/>
        <end position="47"/>
    </location>
</feature>
<comment type="caution">
    <text evidence="2">The sequence shown here is derived from an EMBL/GenBank/DDBJ whole genome shotgun (WGS) entry which is preliminary data.</text>
</comment>
<feature type="compositionally biased region" description="Low complexity" evidence="1">
    <location>
        <begin position="1"/>
        <end position="11"/>
    </location>
</feature>
<dbReference type="EMBL" id="NIVC01001914">
    <property type="protein sequence ID" value="PAA62635.1"/>
    <property type="molecule type" value="Genomic_DNA"/>
</dbReference>
<feature type="region of interest" description="Disordered" evidence="1">
    <location>
        <begin position="1"/>
        <end position="48"/>
    </location>
</feature>
<reference evidence="2 3" key="1">
    <citation type="submission" date="2017-06" db="EMBL/GenBank/DDBJ databases">
        <title>A platform for efficient transgenesis in Macrostomum lignano, a flatworm model organism for stem cell research.</title>
        <authorList>
            <person name="Berezikov E."/>
        </authorList>
    </citation>
    <scope>NUCLEOTIDE SEQUENCE [LARGE SCALE GENOMIC DNA]</scope>
    <source>
        <strain evidence="2">DV1</strain>
        <tissue evidence="2">Whole organism</tissue>
    </source>
</reference>
<evidence type="ECO:0000256" key="1">
    <source>
        <dbReference type="SAM" id="MobiDB-lite"/>
    </source>
</evidence>